<comment type="caution">
    <text evidence="1">The sequence shown here is derived from an EMBL/GenBank/DDBJ whole genome shotgun (WGS) entry which is preliminary data.</text>
</comment>
<dbReference type="Proteomes" id="UP000784294">
    <property type="component" value="Unassembled WGS sequence"/>
</dbReference>
<evidence type="ECO:0000313" key="2">
    <source>
        <dbReference type="Proteomes" id="UP000784294"/>
    </source>
</evidence>
<evidence type="ECO:0000313" key="1">
    <source>
        <dbReference type="EMBL" id="VEL22640.1"/>
    </source>
</evidence>
<organism evidence="1 2">
    <name type="scientific">Protopolystoma xenopodis</name>
    <dbReference type="NCBI Taxonomy" id="117903"/>
    <lineage>
        <taxon>Eukaryota</taxon>
        <taxon>Metazoa</taxon>
        <taxon>Spiralia</taxon>
        <taxon>Lophotrochozoa</taxon>
        <taxon>Platyhelminthes</taxon>
        <taxon>Monogenea</taxon>
        <taxon>Polyopisthocotylea</taxon>
        <taxon>Polystomatidea</taxon>
        <taxon>Polystomatidae</taxon>
        <taxon>Protopolystoma</taxon>
    </lineage>
</organism>
<dbReference type="EMBL" id="CAAALY010057661">
    <property type="protein sequence ID" value="VEL22640.1"/>
    <property type="molecule type" value="Genomic_DNA"/>
</dbReference>
<proteinExistence type="predicted"/>
<dbReference type="AlphaFoldDB" id="A0A3S5AFK3"/>
<accession>A0A3S5AFK3</accession>
<protein>
    <submittedName>
        <fullName evidence="1">Uncharacterized protein</fullName>
    </submittedName>
</protein>
<reference evidence="1" key="1">
    <citation type="submission" date="2018-11" db="EMBL/GenBank/DDBJ databases">
        <authorList>
            <consortium name="Pathogen Informatics"/>
        </authorList>
    </citation>
    <scope>NUCLEOTIDE SEQUENCE</scope>
</reference>
<name>A0A3S5AFK3_9PLAT</name>
<keyword evidence="2" id="KW-1185">Reference proteome</keyword>
<gene>
    <name evidence="1" type="ORF">PXEA_LOCUS16080</name>
</gene>
<sequence>MIVRLSSLVVDLGSLCSSFPLAQPLLLPSMPQPIHHRSSFNRPLVRLSRSLSPFRCFWTISSNSAIASSHPGPHGMGQFSIPFHSSPATLSFSSDRSISILSPASLPIRHPVLLSAKPTQWPNCCHFTQTFSSRVTS</sequence>